<dbReference type="GO" id="GO:1900376">
    <property type="term" value="P:regulation of secondary metabolite biosynthetic process"/>
    <property type="evidence" value="ECO:0007669"/>
    <property type="project" value="TreeGrafter"/>
</dbReference>
<evidence type="ECO:0000256" key="1">
    <source>
        <dbReference type="ARBA" id="ARBA00007957"/>
    </source>
</evidence>
<dbReference type="CDD" id="cd07153">
    <property type="entry name" value="Fur_like"/>
    <property type="match status" value="1"/>
</dbReference>
<accession>A0A380RWM4</accession>
<dbReference type="Gene3D" id="3.30.1490.190">
    <property type="match status" value="1"/>
</dbReference>
<evidence type="ECO:0000256" key="8">
    <source>
        <dbReference type="PIRSR" id="PIRSR602481-2"/>
    </source>
</evidence>
<reference evidence="9 10" key="1">
    <citation type="submission" date="2017-08" db="EMBL/GenBank/DDBJ databases">
        <authorList>
            <person name="de Groot N.N."/>
        </authorList>
    </citation>
    <scope>NUCLEOTIDE SEQUENCE [LARGE SCALE GENOMIC DNA]</scope>
    <source>
        <strain evidence="9 10">HM2</strain>
    </source>
</reference>
<dbReference type="GO" id="GO:0045892">
    <property type="term" value="P:negative regulation of DNA-templated transcription"/>
    <property type="evidence" value="ECO:0007669"/>
    <property type="project" value="TreeGrafter"/>
</dbReference>
<dbReference type="PANTHER" id="PTHR33202:SF7">
    <property type="entry name" value="FERRIC UPTAKE REGULATION PROTEIN"/>
    <property type="match status" value="1"/>
</dbReference>
<dbReference type="GO" id="GO:0003700">
    <property type="term" value="F:DNA-binding transcription factor activity"/>
    <property type="evidence" value="ECO:0007669"/>
    <property type="project" value="InterPro"/>
</dbReference>
<dbReference type="InterPro" id="IPR036388">
    <property type="entry name" value="WH-like_DNA-bd_sf"/>
</dbReference>
<dbReference type="Gene3D" id="1.10.10.10">
    <property type="entry name" value="Winged helix-like DNA-binding domain superfamily/Winged helix DNA-binding domain"/>
    <property type="match status" value="1"/>
</dbReference>
<comment type="cofactor">
    <cofactor evidence="7">
        <name>Zn(2+)</name>
        <dbReference type="ChEBI" id="CHEBI:29105"/>
    </cofactor>
    <text evidence="7">Binds 1 zinc ion per subunit.</text>
</comment>
<dbReference type="Pfam" id="PF01475">
    <property type="entry name" value="FUR"/>
    <property type="match status" value="1"/>
</dbReference>
<keyword evidence="4" id="KW-0805">Transcription regulation</keyword>
<evidence type="ECO:0000256" key="6">
    <source>
        <dbReference type="ARBA" id="ARBA00023163"/>
    </source>
</evidence>
<dbReference type="InterPro" id="IPR002481">
    <property type="entry name" value="FUR"/>
</dbReference>
<feature type="binding site" evidence="7">
    <location>
        <position position="134"/>
    </location>
    <ligand>
        <name>Zn(2+)</name>
        <dbReference type="ChEBI" id="CHEBI:29105"/>
    </ligand>
</feature>
<evidence type="ECO:0000256" key="5">
    <source>
        <dbReference type="ARBA" id="ARBA00023125"/>
    </source>
</evidence>
<evidence type="ECO:0000256" key="2">
    <source>
        <dbReference type="ARBA" id="ARBA00022491"/>
    </source>
</evidence>
<keyword evidence="6" id="KW-0804">Transcription</keyword>
<dbReference type="Proteomes" id="UP000255423">
    <property type="component" value="Unassembled WGS sequence"/>
</dbReference>
<dbReference type="PANTHER" id="PTHR33202">
    <property type="entry name" value="ZINC UPTAKE REGULATION PROTEIN"/>
    <property type="match status" value="1"/>
</dbReference>
<keyword evidence="8" id="KW-0408">Iron</keyword>
<dbReference type="GO" id="GO:0000976">
    <property type="term" value="F:transcription cis-regulatory region binding"/>
    <property type="evidence" value="ECO:0007669"/>
    <property type="project" value="TreeGrafter"/>
</dbReference>
<dbReference type="EMBL" id="UHJL01000001">
    <property type="protein sequence ID" value="SUQ19711.1"/>
    <property type="molecule type" value="Genomic_DNA"/>
</dbReference>
<dbReference type="AlphaFoldDB" id="A0A380RWM4"/>
<keyword evidence="2" id="KW-0678">Repressor</keyword>
<feature type="binding site" evidence="8">
    <location>
        <position position="106"/>
    </location>
    <ligand>
        <name>Fe cation</name>
        <dbReference type="ChEBI" id="CHEBI:24875"/>
    </ligand>
</feature>
<dbReference type="GO" id="GO:0008270">
    <property type="term" value="F:zinc ion binding"/>
    <property type="evidence" value="ECO:0007669"/>
    <property type="project" value="TreeGrafter"/>
</dbReference>
<evidence type="ECO:0000313" key="9">
    <source>
        <dbReference type="EMBL" id="SUQ19711.1"/>
    </source>
</evidence>
<gene>
    <name evidence="9" type="ORF">SAMN05661053_0951</name>
</gene>
<organism evidence="9 10">
    <name type="scientific">Fibrobacter succinogenes</name>
    <name type="common">Bacteroides succinogenes</name>
    <dbReference type="NCBI Taxonomy" id="833"/>
    <lineage>
        <taxon>Bacteria</taxon>
        <taxon>Pseudomonadati</taxon>
        <taxon>Fibrobacterota</taxon>
        <taxon>Fibrobacteria</taxon>
        <taxon>Fibrobacterales</taxon>
        <taxon>Fibrobacteraceae</taxon>
        <taxon>Fibrobacter</taxon>
    </lineage>
</organism>
<sequence>MGIIKYKTKQQELLLSCFKAMQGRHFTAEDVAAYFQKQNISIGIATIYRQIEKFVAMGVVQKYFLGEQNAACFQYMGEECHKEVSHFHLKCEKCGTLIHLECHDLEQLSSHLMAEHGFALDPFRTVFYGLCENCRLAT</sequence>
<evidence type="ECO:0000256" key="7">
    <source>
        <dbReference type="PIRSR" id="PIRSR602481-1"/>
    </source>
</evidence>
<dbReference type="SUPFAM" id="SSF46785">
    <property type="entry name" value="Winged helix' DNA-binding domain"/>
    <property type="match status" value="1"/>
</dbReference>
<proteinExistence type="inferred from homology"/>
<keyword evidence="3 7" id="KW-0862">Zinc</keyword>
<dbReference type="InterPro" id="IPR043135">
    <property type="entry name" value="Fur_C"/>
</dbReference>
<evidence type="ECO:0000256" key="3">
    <source>
        <dbReference type="ARBA" id="ARBA00022833"/>
    </source>
</evidence>
<keyword evidence="5" id="KW-0238">DNA-binding</keyword>
<evidence type="ECO:0000313" key="10">
    <source>
        <dbReference type="Proteomes" id="UP000255423"/>
    </source>
</evidence>
<comment type="similarity">
    <text evidence="1">Belongs to the Fur family.</text>
</comment>
<evidence type="ECO:0000256" key="4">
    <source>
        <dbReference type="ARBA" id="ARBA00023015"/>
    </source>
</evidence>
<keyword evidence="7" id="KW-0479">Metal-binding</keyword>
<feature type="binding site" evidence="7">
    <location>
        <position position="131"/>
    </location>
    <ligand>
        <name>Zn(2+)</name>
        <dbReference type="ChEBI" id="CHEBI:29105"/>
    </ligand>
</feature>
<protein>
    <submittedName>
        <fullName evidence="9">Fur family transcriptional regulator, ferric uptake regulator</fullName>
    </submittedName>
</protein>
<feature type="binding site" evidence="7">
    <location>
        <position position="91"/>
    </location>
    <ligand>
        <name>Zn(2+)</name>
        <dbReference type="ChEBI" id="CHEBI:29105"/>
    </ligand>
</feature>
<dbReference type="InterPro" id="IPR036390">
    <property type="entry name" value="WH_DNA-bd_sf"/>
</dbReference>
<feature type="binding site" evidence="7">
    <location>
        <position position="94"/>
    </location>
    <ligand>
        <name>Zn(2+)</name>
        <dbReference type="ChEBI" id="CHEBI:29105"/>
    </ligand>
</feature>
<comment type="cofactor">
    <cofactor evidence="8">
        <name>Mn(2+)</name>
        <dbReference type="ChEBI" id="CHEBI:29035"/>
    </cofactor>
    <cofactor evidence="8">
        <name>Fe(2+)</name>
        <dbReference type="ChEBI" id="CHEBI:29033"/>
    </cofactor>
    <text evidence="8">Binds 1 Mn(2+) or Fe(2+) ion per subunit.</text>
</comment>
<name>A0A380RWM4_FIBSU</name>
<dbReference type="RefSeq" id="WP_109572274.1">
    <property type="nucleotide sequence ID" value="NZ_UHJL01000001.1"/>
</dbReference>